<dbReference type="Proteomes" id="UP000518206">
    <property type="component" value="Unassembled WGS sequence"/>
</dbReference>
<organism evidence="2 3">
    <name type="scientific">Cellulomonas cellasea</name>
    <dbReference type="NCBI Taxonomy" id="43670"/>
    <lineage>
        <taxon>Bacteria</taxon>
        <taxon>Bacillati</taxon>
        <taxon>Actinomycetota</taxon>
        <taxon>Actinomycetes</taxon>
        <taxon>Micrococcales</taxon>
        <taxon>Cellulomonadaceae</taxon>
        <taxon>Cellulomonas</taxon>
    </lineage>
</organism>
<evidence type="ECO:0000313" key="2">
    <source>
        <dbReference type="EMBL" id="MBB2921744.1"/>
    </source>
</evidence>
<protein>
    <submittedName>
        <fullName evidence="2">Uncharacterized protein</fullName>
    </submittedName>
</protein>
<feature type="region of interest" description="Disordered" evidence="1">
    <location>
        <begin position="240"/>
        <end position="278"/>
    </location>
</feature>
<evidence type="ECO:0000256" key="1">
    <source>
        <dbReference type="SAM" id="MobiDB-lite"/>
    </source>
</evidence>
<reference evidence="2 3" key="2">
    <citation type="submission" date="2020-08" db="EMBL/GenBank/DDBJ databases">
        <authorList>
            <person name="Partida-Martinez L."/>
            <person name="Huntemann M."/>
            <person name="Clum A."/>
            <person name="Wang J."/>
            <person name="Palaniappan K."/>
            <person name="Ritter S."/>
            <person name="Chen I.-M."/>
            <person name="Stamatis D."/>
            <person name="Reddy T."/>
            <person name="O'Malley R."/>
            <person name="Daum C."/>
            <person name="Shapiro N."/>
            <person name="Ivanova N."/>
            <person name="Kyrpides N."/>
            <person name="Woyke T."/>
        </authorList>
    </citation>
    <scope>NUCLEOTIDE SEQUENCE [LARGE SCALE GENOMIC DNA]</scope>
    <source>
        <strain evidence="2 3">RAS26</strain>
    </source>
</reference>
<name>A0A7W4YA63_9CELL</name>
<gene>
    <name evidence="2" type="ORF">FHR80_000638</name>
</gene>
<feature type="region of interest" description="Disordered" evidence="1">
    <location>
        <begin position="1"/>
        <end position="61"/>
    </location>
</feature>
<comment type="caution">
    <text evidence="2">The sequence shown here is derived from an EMBL/GenBank/DDBJ whole genome shotgun (WGS) entry which is preliminary data.</text>
</comment>
<feature type="compositionally biased region" description="Polar residues" evidence="1">
    <location>
        <begin position="1"/>
        <end position="22"/>
    </location>
</feature>
<dbReference type="EMBL" id="JACHVX010000001">
    <property type="protein sequence ID" value="MBB2921744.1"/>
    <property type="molecule type" value="Genomic_DNA"/>
</dbReference>
<dbReference type="RefSeq" id="WP_183294709.1">
    <property type="nucleotide sequence ID" value="NZ_JACHVX010000001.1"/>
</dbReference>
<dbReference type="AlphaFoldDB" id="A0A7W4YA63"/>
<reference evidence="2 3" key="1">
    <citation type="submission" date="2020-08" db="EMBL/GenBank/DDBJ databases">
        <title>The Agave Microbiome: Exploring the role of microbial communities in plant adaptations to desert environments.</title>
        <authorList>
            <person name="Partida-Martinez L.P."/>
        </authorList>
    </citation>
    <scope>NUCLEOTIDE SEQUENCE [LARGE SCALE GENOMIC DNA]</scope>
    <source>
        <strain evidence="2 3">RAS26</strain>
    </source>
</reference>
<accession>A0A7W4YA63</accession>
<sequence length="278" mass="28016">MTMTNDYGTAQPADGSQGSTAQAVREEASGVAHSAAESTQHLAQEAKSQAREVAHEAKSQVKDVFGQTRAGLADQARSQQSRVASGVRTFGSDLGSMADSSQGGLAADIARQVAGRTDSIASWLEAREPADLLDEVKTFARRSPGTFLAIAVGAGVLAGRLTRGAKDAAKDTSTTTSSYADTTTAYPATTEYATTGTGYGLTDTAATTTGYETSGGTYGTTTGSYGTTGSTYGTGPVYGTEEVDESTGAHRAPGAPTTGLGGTAAGDPLGGVTVEDGR</sequence>
<feature type="compositionally biased region" description="Basic and acidic residues" evidence="1">
    <location>
        <begin position="48"/>
        <end position="61"/>
    </location>
</feature>
<proteinExistence type="predicted"/>
<evidence type="ECO:0000313" key="3">
    <source>
        <dbReference type="Proteomes" id="UP000518206"/>
    </source>
</evidence>